<dbReference type="RefSeq" id="WP_189050423.1">
    <property type="nucleotide sequence ID" value="NZ_BMJQ01000013.1"/>
</dbReference>
<reference evidence="2" key="2">
    <citation type="submission" date="2020-09" db="EMBL/GenBank/DDBJ databases">
        <authorList>
            <person name="Sun Q."/>
            <person name="Zhou Y."/>
        </authorList>
    </citation>
    <scope>NUCLEOTIDE SEQUENCE</scope>
    <source>
        <strain evidence="2">CGMCC 1.15725</strain>
    </source>
</reference>
<feature type="domain" description="N-acetyltransferase" evidence="1">
    <location>
        <begin position="5"/>
        <end position="157"/>
    </location>
</feature>
<dbReference type="CDD" id="cd04301">
    <property type="entry name" value="NAT_SF"/>
    <property type="match status" value="1"/>
</dbReference>
<reference evidence="2" key="1">
    <citation type="journal article" date="2014" name="Int. J. Syst. Evol. Microbiol.">
        <title>Complete genome sequence of Corynebacterium casei LMG S-19264T (=DSM 44701T), isolated from a smear-ripened cheese.</title>
        <authorList>
            <consortium name="US DOE Joint Genome Institute (JGI-PGF)"/>
            <person name="Walter F."/>
            <person name="Albersmeier A."/>
            <person name="Kalinowski J."/>
            <person name="Ruckert C."/>
        </authorList>
    </citation>
    <scope>NUCLEOTIDE SEQUENCE</scope>
    <source>
        <strain evidence="2">CGMCC 1.15725</strain>
    </source>
</reference>
<evidence type="ECO:0000259" key="1">
    <source>
        <dbReference type="PROSITE" id="PS51186"/>
    </source>
</evidence>
<gene>
    <name evidence="2" type="ORF">GCM10011611_47430</name>
</gene>
<comment type="caution">
    <text evidence="2">The sequence shown here is derived from an EMBL/GenBank/DDBJ whole genome shotgun (WGS) entry which is preliminary data.</text>
</comment>
<dbReference type="EMBL" id="BMJQ01000013">
    <property type="protein sequence ID" value="GGF35627.1"/>
    <property type="molecule type" value="Genomic_DNA"/>
</dbReference>
<dbReference type="PROSITE" id="PS51186">
    <property type="entry name" value="GNAT"/>
    <property type="match status" value="1"/>
</dbReference>
<dbReference type="PANTHER" id="PTHR43415:SF3">
    <property type="entry name" value="GNAT-FAMILY ACETYLTRANSFERASE"/>
    <property type="match status" value="1"/>
</dbReference>
<dbReference type="InterPro" id="IPR000182">
    <property type="entry name" value="GNAT_dom"/>
</dbReference>
<name>A0A8J2YXP8_9PROT</name>
<dbReference type="Gene3D" id="3.40.630.30">
    <property type="match status" value="1"/>
</dbReference>
<evidence type="ECO:0000313" key="2">
    <source>
        <dbReference type="EMBL" id="GGF35627.1"/>
    </source>
</evidence>
<dbReference type="Proteomes" id="UP000646365">
    <property type="component" value="Unassembled WGS sequence"/>
</dbReference>
<evidence type="ECO:0000313" key="3">
    <source>
        <dbReference type="Proteomes" id="UP000646365"/>
    </source>
</evidence>
<protein>
    <recommendedName>
        <fullName evidence="1">N-acetyltransferase domain-containing protein</fullName>
    </recommendedName>
</protein>
<sequence length="166" mass="18745">MTADLVLRPALAGDIEAIISIESRGSIAKFIRPWRHERHAAALENRDFAYLIAEAADTTVGFVIFQHVLSTDRAINLMRIAVTEPGQGYGKPLMRLAMRHAFIDLGAHRLWLDVFAENHRARHVYRDLGFVEEGTMRDAALKLDGFHSLVIMSMLEDEYRSQPDAS</sequence>
<dbReference type="AlphaFoldDB" id="A0A8J2YXP8"/>
<dbReference type="GO" id="GO:0016747">
    <property type="term" value="F:acyltransferase activity, transferring groups other than amino-acyl groups"/>
    <property type="evidence" value="ECO:0007669"/>
    <property type="project" value="InterPro"/>
</dbReference>
<dbReference type="PANTHER" id="PTHR43415">
    <property type="entry name" value="SPERMIDINE N(1)-ACETYLTRANSFERASE"/>
    <property type="match status" value="1"/>
</dbReference>
<dbReference type="Pfam" id="PF00583">
    <property type="entry name" value="Acetyltransf_1"/>
    <property type="match status" value="1"/>
</dbReference>
<proteinExistence type="predicted"/>
<organism evidence="2 3">
    <name type="scientific">Aliidongia dinghuensis</name>
    <dbReference type="NCBI Taxonomy" id="1867774"/>
    <lineage>
        <taxon>Bacteria</taxon>
        <taxon>Pseudomonadati</taxon>
        <taxon>Pseudomonadota</taxon>
        <taxon>Alphaproteobacteria</taxon>
        <taxon>Rhodospirillales</taxon>
        <taxon>Dongiaceae</taxon>
        <taxon>Aliidongia</taxon>
    </lineage>
</organism>
<dbReference type="InterPro" id="IPR016181">
    <property type="entry name" value="Acyl_CoA_acyltransferase"/>
</dbReference>
<dbReference type="SUPFAM" id="SSF55729">
    <property type="entry name" value="Acyl-CoA N-acyltransferases (Nat)"/>
    <property type="match status" value="1"/>
</dbReference>
<keyword evidence="3" id="KW-1185">Reference proteome</keyword>
<accession>A0A8J2YXP8</accession>